<gene>
    <name evidence="2" type="ORF">M569_07692</name>
</gene>
<feature type="region of interest" description="Disordered" evidence="1">
    <location>
        <begin position="23"/>
        <end position="46"/>
    </location>
</feature>
<dbReference type="PANTHER" id="PTHR36760">
    <property type="entry name" value="ACIDIC LEUCINE-RICH NUCLEAR PHOSPHOPROTEIN 32 FAMILY B PROTEIN"/>
    <property type="match status" value="1"/>
</dbReference>
<organism evidence="2 3">
    <name type="scientific">Genlisea aurea</name>
    <dbReference type="NCBI Taxonomy" id="192259"/>
    <lineage>
        <taxon>Eukaryota</taxon>
        <taxon>Viridiplantae</taxon>
        <taxon>Streptophyta</taxon>
        <taxon>Embryophyta</taxon>
        <taxon>Tracheophyta</taxon>
        <taxon>Spermatophyta</taxon>
        <taxon>Magnoliopsida</taxon>
        <taxon>eudicotyledons</taxon>
        <taxon>Gunneridae</taxon>
        <taxon>Pentapetalae</taxon>
        <taxon>asterids</taxon>
        <taxon>lamiids</taxon>
        <taxon>Lamiales</taxon>
        <taxon>Lentibulariaceae</taxon>
        <taxon>Genlisea</taxon>
    </lineage>
</organism>
<feature type="non-terminal residue" evidence="2">
    <location>
        <position position="100"/>
    </location>
</feature>
<feature type="non-terminal residue" evidence="2">
    <location>
        <position position="1"/>
    </location>
</feature>
<dbReference type="PANTHER" id="PTHR36760:SF1">
    <property type="entry name" value="ACIDIC LEUCINE-RICH NUCLEAR PHOSPHOPROTEIN 32 FAMILY B PROTEIN"/>
    <property type="match status" value="1"/>
</dbReference>
<dbReference type="Proteomes" id="UP000015453">
    <property type="component" value="Unassembled WGS sequence"/>
</dbReference>
<reference evidence="2 3" key="1">
    <citation type="journal article" date="2013" name="BMC Genomics">
        <title>The miniature genome of a carnivorous plant Genlisea aurea contains a low number of genes and short non-coding sequences.</title>
        <authorList>
            <person name="Leushkin E.V."/>
            <person name="Sutormin R.A."/>
            <person name="Nabieva E.R."/>
            <person name="Penin A.A."/>
            <person name="Kondrashov A.S."/>
            <person name="Logacheva M.D."/>
        </authorList>
    </citation>
    <scope>NUCLEOTIDE SEQUENCE [LARGE SCALE GENOMIC DNA]</scope>
</reference>
<dbReference type="AlphaFoldDB" id="S8CQD3"/>
<name>S8CQD3_9LAMI</name>
<dbReference type="EMBL" id="AUSU01003304">
    <property type="protein sequence ID" value="EPS67086.1"/>
    <property type="molecule type" value="Genomic_DNA"/>
</dbReference>
<sequence length="100" mass="11316">EGMDSLWEETYVAERRMPVMAVAERRKKKKNDNKCRSETSDEEEDDDVAIPAGELCGLLGLKLSSGKVNRSVGRRNLAKISKVVKGFRWLSHVSKKVHDD</sequence>
<comment type="caution">
    <text evidence="2">The sequence shown here is derived from an EMBL/GenBank/DDBJ whole genome shotgun (WGS) entry which is preliminary data.</text>
</comment>
<evidence type="ECO:0000313" key="2">
    <source>
        <dbReference type="EMBL" id="EPS67086.1"/>
    </source>
</evidence>
<evidence type="ECO:0000313" key="3">
    <source>
        <dbReference type="Proteomes" id="UP000015453"/>
    </source>
</evidence>
<evidence type="ECO:0000256" key="1">
    <source>
        <dbReference type="SAM" id="MobiDB-lite"/>
    </source>
</evidence>
<dbReference type="OrthoDB" id="1939140at2759"/>
<protein>
    <submittedName>
        <fullName evidence="2">Uncharacterized protein</fullName>
    </submittedName>
</protein>
<proteinExistence type="predicted"/>
<accession>S8CQD3</accession>
<keyword evidence="3" id="KW-1185">Reference proteome</keyword>